<dbReference type="EMBL" id="JAPQKT010000001">
    <property type="protein sequence ID" value="KAJ5242998.1"/>
    <property type="molecule type" value="Genomic_DNA"/>
</dbReference>
<dbReference type="RefSeq" id="XP_056506002.1">
    <property type="nucleotide sequence ID" value="XM_056640245.1"/>
</dbReference>
<gene>
    <name evidence="2" type="ORF">N7469_001325</name>
</gene>
<comment type="caution">
    <text evidence="2">The sequence shown here is derived from an EMBL/GenBank/DDBJ whole genome shotgun (WGS) entry which is preliminary data.</text>
</comment>
<dbReference type="Proteomes" id="UP001147733">
    <property type="component" value="Unassembled WGS sequence"/>
</dbReference>
<evidence type="ECO:0000313" key="3">
    <source>
        <dbReference type="Proteomes" id="UP001147733"/>
    </source>
</evidence>
<dbReference type="GO" id="GO:0017000">
    <property type="term" value="P:antibiotic biosynthetic process"/>
    <property type="evidence" value="ECO:0007669"/>
    <property type="project" value="UniProtKB-ARBA"/>
</dbReference>
<keyword evidence="3" id="KW-1185">Reference proteome</keyword>
<dbReference type="SUPFAM" id="SSF53474">
    <property type="entry name" value="alpha/beta-Hydrolases"/>
    <property type="match status" value="1"/>
</dbReference>
<organism evidence="2 3">
    <name type="scientific">Penicillium citrinum</name>
    <dbReference type="NCBI Taxonomy" id="5077"/>
    <lineage>
        <taxon>Eukaryota</taxon>
        <taxon>Fungi</taxon>
        <taxon>Dikarya</taxon>
        <taxon>Ascomycota</taxon>
        <taxon>Pezizomycotina</taxon>
        <taxon>Eurotiomycetes</taxon>
        <taxon>Eurotiomycetidae</taxon>
        <taxon>Eurotiales</taxon>
        <taxon>Aspergillaceae</taxon>
        <taxon>Penicillium</taxon>
    </lineage>
</organism>
<dbReference type="InterPro" id="IPR029058">
    <property type="entry name" value="AB_hydrolase_fold"/>
</dbReference>
<dbReference type="InterPro" id="IPR002018">
    <property type="entry name" value="CarbesteraseB"/>
</dbReference>
<proteinExistence type="predicted"/>
<reference evidence="2" key="1">
    <citation type="submission" date="2022-11" db="EMBL/GenBank/DDBJ databases">
        <authorList>
            <person name="Petersen C."/>
        </authorList>
    </citation>
    <scope>NUCLEOTIDE SEQUENCE</scope>
    <source>
        <strain evidence="2">IBT 23319</strain>
    </source>
</reference>
<evidence type="ECO:0000313" key="2">
    <source>
        <dbReference type="EMBL" id="KAJ5242998.1"/>
    </source>
</evidence>
<reference evidence="2" key="2">
    <citation type="journal article" date="2023" name="IMA Fungus">
        <title>Comparative genomic study of the Penicillium genus elucidates a diverse pangenome and 15 lateral gene transfer events.</title>
        <authorList>
            <person name="Petersen C."/>
            <person name="Sorensen T."/>
            <person name="Nielsen M.R."/>
            <person name="Sondergaard T.E."/>
            <person name="Sorensen J.L."/>
            <person name="Fitzpatrick D.A."/>
            <person name="Frisvad J.C."/>
            <person name="Nielsen K.L."/>
        </authorList>
    </citation>
    <scope>NUCLEOTIDE SEQUENCE</scope>
    <source>
        <strain evidence="2">IBT 23319</strain>
    </source>
</reference>
<feature type="domain" description="Carboxylesterase type B" evidence="1">
    <location>
        <begin position="66"/>
        <end position="201"/>
    </location>
</feature>
<accession>A0A9W9PHD8</accession>
<protein>
    <recommendedName>
        <fullName evidence="1">Carboxylesterase type B domain-containing protein</fullName>
    </recommendedName>
</protein>
<name>A0A9W9PHD8_PENCI</name>
<dbReference type="GO" id="GO:0072330">
    <property type="term" value="P:monocarboxylic acid biosynthetic process"/>
    <property type="evidence" value="ECO:0007669"/>
    <property type="project" value="UniProtKB-ARBA"/>
</dbReference>
<dbReference type="Gene3D" id="3.40.50.1820">
    <property type="entry name" value="alpha/beta hydrolase"/>
    <property type="match status" value="1"/>
</dbReference>
<dbReference type="AlphaFoldDB" id="A0A9W9PHD8"/>
<dbReference type="OrthoDB" id="408631at2759"/>
<sequence>MSTTSQSRLFQRIMMLNLATGKEFKTSPRLLDVMATTCLNNGSPTSGINTTADVENELRILFSSITDDVVNKIMDLYPEFNYSSPGYTFADMRQSFDLTAHSYAVTRALNNNTWNAMVALEQATHGTEQSYYWYSTYSLSNSSSSNAADAGAGVAISGSSSVSSFVARKMQKYLLSFVLTGNPNKKWANDKIYWPKYGGNAIELVFNSTMYTQEDDLANAKSLYWNEALVLSGDGMVELRSLS</sequence>
<evidence type="ECO:0000259" key="1">
    <source>
        <dbReference type="Pfam" id="PF00135"/>
    </source>
</evidence>
<dbReference type="GeneID" id="81379412"/>
<dbReference type="Pfam" id="PF00135">
    <property type="entry name" value="COesterase"/>
    <property type="match status" value="1"/>
</dbReference>